<evidence type="ECO:0000256" key="3">
    <source>
        <dbReference type="ARBA" id="ARBA00022730"/>
    </source>
</evidence>
<dbReference type="GO" id="GO:0019843">
    <property type="term" value="F:rRNA binding"/>
    <property type="evidence" value="ECO:0007669"/>
    <property type="project" value="UniProtKB-KW"/>
</dbReference>
<accession>M1P7M2</accession>
<evidence type="ECO:0000313" key="5">
    <source>
        <dbReference type="EMBL" id="AGF79458.1"/>
    </source>
</evidence>
<proteinExistence type="predicted"/>
<dbReference type="SUPFAM" id="SSF158710">
    <property type="entry name" value="PSPTO4464-like"/>
    <property type="match status" value="1"/>
</dbReference>
<keyword evidence="3" id="KW-0699">rRNA-binding</keyword>
<evidence type="ECO:0000256" key="1">
    <source>
        <dbReference type="ARBA" id="ARBA00022490"/>
    </source>
</evidence>
<dbReference type="GO" id="GO:0042254">
    <property type="term" value="P:ribosome biogenesis"/>
    <property type="evidence" value="ECO:0007669"/>
    <property type="project" value="UniProtKB-KW"/>
</dbReference>
<evidence type="ECO:0000313" key="6">
    <source>
        <dbReference type="Proteomes" id="UP000011721"/>
    </source>
</evidence>
<dbReference type="STRING" id="1167006.UWK_02928"/>
<keyword evidence="6" id="KW-1185">Reference proteome</keyword>
<dbReference type="HOGENOM" id="CLU_126460_0_0_7"/>
<dbReference type="GO" id="GO:0005829">
    <property type="term" value="C:cytosol"/>
    <property type="evidence" value="ECO:0007669"/>
    <property type="project" value="TreeGrafter"/>
</dbReference>
<protein>
    <recommendedName>
        <fullName evidence="7">DUF615 domain-containing protein</fullName>
    </recommendedName>
</protein>
<dbReference type="RefSeq" id="WP_015405144.1">
    <property type="nucleotide sequence ID" value="NC_020304.1"/>
</dbReference>
<evidence type="ECO:0000256" key="2">
    <source>
        <dbReference type="ARBA" id="ARBA00022517"/>
    </source>
</evidence>
<keyword evidence="2" id="KW-0690">Ribosome biogenesis</keyword>
<evidence type="ECO:0000256" key="4">
    <source>
        <dbReference type="ARBA" id="ARBA00022884"/>
    </source>
</evidence>
<keyword evidence="1" id="KW-0963">Cytoplasm</keyword>
<dbReference type="CDD" id="cd16331">
    <property type="entry name" value="YjgA-like"/>
    <property type="match status" value="1"/>
</dbReference>
<dbReference type="EMBL" id="CP003985">
    <property type="protein sequence ID" value="AGF79458.1"/>
    <property type="molecule type" value="Genomic_DNA"/>
</dbReference>
<dbReference type="eggNOG" id="COG3028">
    <property type="taxonomic scope" value="Bacteria"/>
</dbReference>
<name>M1P7M2_DESSD</name>
<keyword evidence="4" id="KW-0694">RNA-binding</keyword>
<organism evidence="5 6">
    <name type="scientific">Desulfocapsa sulfexigens (strain DSM 10523 / SB164P1)</name>
    <dbReference type="NCBI Taxonomy" id="1167006"/>
    <lineage>
        <taxon>Bacteria</taxon>
        <taxon>Pseudomonadati</taxon>
        <taxon>Thermodesulfobacteriota</taxon>
        <taxon>Desulfobulbia</taxon>
        <taxon>Desulfobulbales</taxon>
        <taxon>Desulfocapsaceae</taxon>
        <taxon>Desulfocapsa</taxon>
    </lineage>
</organism>
<dbReference type="PANTHER" id="PTHR38101">
    <property type="entry name" value="UPF0307 PROTEIN YJGA"/>
    <property type="match status" value="1"/>
</dbReference>
<sequence length="182" mass="21706">MSDFISRSEVKRIYKQVEELAREVADLSDKELKSFPGGPVIHEEILATRGLKGGSRKRQIKYLAKVLRQGPLEEMYLFVTNRKGSNLHAKKQFHEAERLRDTLINEAMEVYQECLMEQIPFEPDWESDFIREIISEHPNINEKELRQVVYQYVKTHYKFHYRELFRMMKAAVELKERIEKNS</sequence>
<dbReference type="AlphaFoldDB" id="M1P7M2"/>
<dbReference type="InterPro" id="IPR023153">
    <property type="entry name" value="DarP_sf"/>
</dbReference>
<dbReference type="InterPro" id="IPR006839">
    <property type="entry name" value="DarP"/>
</dbReference>
<dbReference type="Gene3D" id="1.10.60.30">
    <property type="entry name" value="PSPTO4464-like domains"/>
    <property type="match status" value="2"/>
</dbReference>
<dbReference type="PANTHER" id="PTHR38101:SF1">
    <property type="entry name" value="UPF0307 PROTEIN YJGA"/>
    <property type="match status" value="1"/>
</dbReference>
<dbReference type="Proteomes" id="UP000011721">
    <property type="component" value="Chromosome"/>
</dbReference>
<dbReference type="KEGG" id="dsf:UWK_02928"/>
<gene>
    <name evidence="5" type="ordered locus">UWK_02928</name>
</gene>
<dbReference type="OrthoDB" id="5431727at2"/>
<reference evidence="6" key="1">
    <citation type="journal article" date="2013" name="Stand. Genomic Sci.">
        <title>Complete genome sequence of Desulfocapsa sulfexigens, a marine deltaproteobacterium specialized in disproportionating inorganic sulfur compounds.</title>
        <authorList>
            <person name="Finster K.W."/>
            <person name="Kjeldsen K.U."/>
            <person name="Kube M."/>
            <person name="Reinhardt R."/>
            <person name="Mussmann M."/>
            <person name="Amann R."/>
            <person name="Schreiber L."/>
        </authorList>
    </citation>
    <scope>NUCLEOTIDE SEQUENCE [LARGE SCALE GENOMIC DNA]</scope>
    <source>
        <strain evidence="6">DSM 10523 / SB164P1</strain>
    </source>
</reference>
<evidence type="ECO:0008006" key="7">
    <source>
        <dbReference type="Google" id="ProtNLM"/>
    </source>
</evidence>
<dbReference type="Pfam" id="PF04751">
    <property type="entry name" value="DarP"/>
    <property type="match status" value="1"/>
</dbReference>